<dbReference type="PROSITE" id="PS00409">
    <property type="entry name" value="PROKAR_NTER_METHYL"/>
    <property type="match status" value="1"/>
</dbReference>
<dbReference type="RefSeq" id="WP_166860975.1">
    <property type="nucleotide sequence ID" value="NZ_JAAQOM010000011.1"/>
</dbReference>
<evidence type="ECO:0000256" key="1">
    <source>
        <dbReference type="ARBA" id="ARBA00005233"/>
    </source>
</evidence>
<dbReference type="InterPro" id="IPR012902">
    <property type="entry name" value="N_methyl_site"/>
</dbReference>
<evidence type="ECO:0000256" key="4">
    <source>
        <dbReference type="SAM" id="Phobius"/>
    </source>
</evidence>
<dbReference type="Pfam" id="PF07963">
    <property type="entry name" value="N_methyl"/>
    <property type="match status" value="1"/>
</dbReference>
<dbReference type="InterPro" id="IPR045584">
    <property type="entry name" value="Pilin-like"/>
</dbReference>
<evidence type="ECO:0000256" key="3">
    <source>
        <dbReference type="RuleBase" id="RU000389"/>
    </source>
</evidence>
<dbReference type="NCBIfam" id="TIGR02532">
    <property type="entry name" value="IV_pilin_GFxxxE"/>
    <property type="match status" value="1"/>
</dbReference>
<keyword evidence="4" id="KW-0472">Membrane</keyword>
<sequence length="144" mass="14524">MKAPKIVKKAQAGFTLIELMIVVAIIGILAAVAIPAYQDYVAKSKFAAALGEVSAGKTAFEVKLNEGATPGAASDVGLSTTPTANCSKFDVDGTSLTCTIVGGPSTVSGQKIVLTRSTDGGWTCAADTIKQKLIGTTGVCVGQS</sequence>
<gene>
    <name evidence="5" type="ORF">HAV22_18190</name>
</gene>
<evidence type="ECO:0000313" key="6">
    <source>
        <dbReference type="Proteomes" id="UP000716322"/>
    </source>
</evidence>
<dbReference type="InterPro" id="IPR001082">
    <property type="entry name" value="Pilin"/>
</dbReference>
<keyword evidence="4" id="KW-1133">Transmembrane helix</keyword>
<dbReference type="Proteomes" id="UP000716322">
    <property type="component" value="Unassembled WGS sequence"/>
</dbReference>
<comment type="similarity">
    <text evidence="1 3">Belongs to the N-Me-Phe pilin family.</text>
</comment>
<dbReference type="Gene3D" id="3.30.700.10">
    <property type="entry name" value="Glycoprotein, Type 4 Pilin"/>
    <property type="match status" value="1"/>
</dbReference>
<feature type="transmembrane region" description="Helical" evidence="4">
    <location>
        <begin position="12"/>
        <end position="37"/>
    </location>
</feature>
<accession>A0ABX0PDX4</accession>
<dbReference type="PANTHER" id="PTHR30093">
    <property type="entry name" value="GENERAL SECRETION PATHWAY PROTEIN G"/>
    <property type="match status" value="1"/>
</dbReference>
<keyword evidence="3" id="KW-0281">Fimbrium</keyword>
<protein>
    <submittedName>
        <fullName evidence="5">Pilin</fullName>
    </submittedName>
</protein>
<evidence type="ECO:0000256" key="2">
    <source>
        <dbReference type="ARBA" id="ARBA00022481"/>
    </source>
</evidence>
<keyword evidence="2" id="KW-0488">Methylation</keyword>
<dbReference type="EMBL" id="JAAQOM010000011">
    <property type="protein sequence ID" value="NIA55568.1"/>
    <property type="molecule type" value="Genomic_DNA"/>
</dbReference>
<dbReference type="Pfam" id="PF00114">
    <property type="entry name" value="Pilin"/>
    <property type="match status" value="1"/>
</dbReference>
<reference evidence="5 6" key="1">
    <citation type="submission" date="2020-03" db="EMBL/GenBank/DDBJ databases">
        <title>Genome sequence of strain Massilia sp. TW-1.</title>
        <authorList>
            <person name="Chaudhary D.K."/>
        </authorList>
    </citation>
    <scope>NUCLEOTIDE SEQUENCE [LARGE SCALE GENOMIC DNA]</scope>
    <source>
        <strain evidence="5 6">TW-1</strain>
    </source>
</reference>
<keyword evidence="4" id="KW-0812">Transmembrane</keyword>
<organism evidence="5 6">
    <name type="scientific">Telluria antibiotica</name>
    <dbReference type="NCBI Taxonomy" id="2717319"/>
    <lineage>
        <taxon>Bacteria</taxon>
        <taxon>Pseudomonadati</taxon>
        <taxon>Pseudomonadota</taxon>
        <taxon>Betaproteobacteria</taxon>
        <taxon>Burkholderiales</taxon>
        <taxon>Oxalobacteraceae</taxon>
        <taxon>Telluria group</taxon>
        <taxon>Telluria</taxon>
    </lineage>
</organism>
<evidence type="ECO:0000313" key="5">
    <source>
        <dbReference type="EMBL" id="NIA55568.1"/>
    </source>
</evidence>
<proteinExistence type="inferred from homology"/>
<comment type="caution">
    <text evidence="5">The sequence shown here is derived from an EMBL/GenBank/DDBJ whole genome shotgun (WGS) entry which is preliminary data.</text>
</comment>
<name>A0ABX0PDX4_9BURK</name>
<dbReference type="SUPFAM" id="SSF54523">
    <property type="entry name" value="Pili subunits"/>
    <property type="match status" value="1"/>
</dbReference>
<keyword evidence="6" id="KW-1185">Reference proteome</keyword>
<dbReference type="PANTHER" id="PTHR30093:SF34">
    <property type="entry name" value="PREPILIN PEPTIDASE-DEPENDENT PROTEIN D"/>
    <property type="match status" value="1"/>
</dbReference>